<dbReference type="Proteomes" id="UP000606870">
    <property type="component" value="Unassembled WGS sequence"/>
</dbReference>
<evidence type="ECO:0000313" key="8">
    <source>
        <dbReference type="Proteomes" id="UP000606870"/>
    </source>
</evidence>
<dbReference type="PIRSF" id="PIRSF015855">
    <property type="entry name" value="TypeIII_Mtase_mKpnI"/>
    <property type="match status" value="1"/>
</dbReference>
<dbReference type="InterPro" id="IPR029063">
    <property type="entry name" value="SAM-dependent_MTases_sf"/>
</dbReference>
<dbReference type="Pfam" id="PF01555">
    <property type="entry name" value="N6_N4_Mtase"/>
    <property type="match status" value="1"/>
</dbReference>
<dbReference type="PROSITE" id="PS00092">
    <property type="entry name" value="N6_MTASE"/>
    <property type="match status" value="1"/>
</dbReference>
<accession>A0ABR6VKT7</accession>
<proteinExistence type="inferred from homology"/>
<keyword evidence="8" id="KW-1185">Reference proteome</keyword>
<evidence type="ECO:0000256" key="2">
    <source>
        <dbReference type="ARBA" id="ARBA00022603"/>
    </source>
</evidence>
<evidence type="ECO:0000313" key="7">
    <source>
        <dbReference type="EMBL" id="MBC3537309.1"/>
    </source>
</evidence>
<comment type="similarity">
    <text evidence="1">Belongs to the N(4)/N(6)-methyltransferase family.</text>
</comment>
<dbReference type="InterPro" id="IPR002295">
    <property type="entry name" value="N4/N6-MTase_EcoPI_Mod-like"/>
</dbReference>
<feature type="domain" description="DNA methylase N-4/N-6" evidence="6">
    <location>
        <begin position="119"/>
        <end position="445"/>
    </location>
</feature>
<keyword evidence="5" id="KW-0680">Restriction system</keyword>
<dbReference type="PRINTS" id="PR00506">
    <property type="entry name" value="D21N6MTFRASE"/>
</dbReference>
<comment type="caution">
    <text evidence="7">The sequence shown here is derived from an EMBL/GenBank/DDBJ whole genome shotgun (WGS) entry which is preliminary data.</text>
</comment>
<protein>
    <submittedName>
        <fullName evidence="7">Site-specific DNA-methyltransferase</fullName>
    </submittedName>
</protein>
<evidence type="ECO:0000256" key="1">
    <source>
        <dbReference type="ARBA" id="ARBA00006594"/>
    </source>
</evidence>
<dbReference type="EMBL" id="JACOGK010000024">
    <property type="protein sequence ID" value="MBC3537309.1"/>
    <property type="molecule type" value="Genomic_DNA"/>
</dbReference>
<dbReference type="Gene3D" id="3.40.50.150">
    <property type="entry name" value="Vaccinia Virus protein VP39"/>
    <property type="match status" value="1"/>
</dbReference>
<organism evidence="7 8">
    <name type="scientific">Megasphaera hominis</name>
    <dbReference type="NCBI Taxonomy" id="159836"/>
    <lineage>
        <taxon>Bacteria</taxon>
        <taxon>Bacillati</taxon>
        <taxon>Bacillota</taxon>
        <taxon>Negativicutes</taxon>
        <taxon>Veillonellales</taxon>
        <taxon>Veillonellaceae</taxon>
        <taxon>Megasphaera</taxon>
    </lineage>
</organism>
<dbReference type="InterPro" id="IPR002052">
    <property type="entry name" value="DNA_methylase_N6_adenine_CS"/>
</dbReference>
<gene>
    <name evidence="7" type="ORF">H8J70_08595</name>
</gene>
<reference evidence="7 8" key="1">
    <citation type="submission" date="2020-08" db="EMBL/GenBank/DDBJ databases">
        <authorList>
            <person name="Liu C."/>
            <person name="Sun Q."/>
        </authorList>
    </citation>
    <scope>NUCLEOTIDE SEQUENCE [LARGE SCALE GENOMIC DNA]</scope>
    <source>
        <strain evidence="7 8">NSJ-59</strain>
    </source>
</reference>
<keyword evidence="3" id="KW-0808">Transferase</keyword>
<name>A0ABR6VKT7_9FIRM</name>
<keyword evidence="2" id="KW-0489">Methyltransferase</keyword>
<dbReference type="SUPFAM" id="SSF53335">
    <property type="entry name" value="S-adenosyl-L-methionine-dependent methyltransferases"/>
    <property type="match status" value="1"/>
</dbReference>
<evidence type="ECO:0000256" key="3">
    <source>
        <dbReference type="ARBA" id="ARBA00022679"/>
    </source>
</evidence>
<dbReference type="InterPro" id="IPR002941">
    <property type="entry name" value="DNA_methylase_N4/N6"/>
</dbReference>
<evidence type="ECO:0000256" key="4">
    <source>
        <dbReference type="ARBA" id="ARBA00022691"/>
    </source>
</evidence>
<sequence length="627" mass="72050">MHPPDEKYEKLAALFPNAITETIDENGNVVRAIDKDVLMQEINTDVVEGPQERYQFTWPDKREAIRLANAPIAKTLRLDREKSVGRDGTPGNIDTENIYIEGDNLDALKLLRETYMGKVKMIYIDPPYNTGNDFVYEDDFSQDAGLYAENSGQTDDEGNRLVQNTESNGRFHTDWLNMIYPRLKLAKDFLTDDGVIFISIDDNEQDNLCKICNEIFGAQNYVATFPWRKRTAKSDVPFGVSQDYEWVLCYAKSDAFIASIEGKGRKYYKSPDFPGKEWRIHDLTKQTTASERPNSFFTIINPRTGEEYPANPNQTWRITKDTFEEYDQNHRIVFPGDYDFLRISKPVLRYWKDDDMKKDGENFGKVAVSTKFPEDIGMSKDGTKEITQILGGKYFPFPKPSTLIKFLISIHSSEDDIIFDFFSGSATTAQAVMQLNAEDKNNRKFILVQLPELVDEKSEARKAHYQTICEIGKERIRRAGKQIKEETGTDIDYGFRVFKVDSSNMADVYYRAQDVTQEQMMEMFTENIKEGRIPEDLLFQSMLELGIPLSSPIEEITIDGKKVFSVEDGYLLACFDDKVSDVTITEIAKRQPFYAIFRDSSLENDAVMANFEQIFATYSPQTERKVL</sequence>
<evidence type="ECO:0000256" key="5">
    <source>
        <dbReference type="ARBA" id="ARBA00022747"/>
    </source>
</evidence>
<evidence type="ECO:0000259" key="6">
    <source>
        <dbReference type="Pfam" id="PF01555"/>
    </source>
</evidence>
<keyword evidence="4" id="KW-0949">S-adenosyl-L-methionine</keyword>